<dbReference type="AlphaFoldDB" id="A0A0H3ZSD2"/>
<reference evidence="2" key="1">
    <citation type="journal article" date="2015" name="MBio">
        <title>Eco-Evolutionary Dynamics of Episomes among Ecologically Cohesive Bacterial Populations.</title>
        <authorList>
            <person name="Xue H."/>
            <person name="Cordero O.X."/>
            <person name="Camas F.M."/>
            <person name="Trimble W."/>
            <person name="Meyer F."/>
            <person name="Guglielmini J."/>
            <person name="Rocha E.P."/>
            <person name="Polz M.F."/>
        </authorList>
    </citation>
    <scope>NUCLEOTIDE SEQUENCE</scope>
    <source>
        <strain evidence="2">FF_112</strain>
    </source>
</reference>
<proteinExistence type="predicted"/>
<sequence length="55" mass="6195">MYAEQGCELAEKAAKIARDVVTTSQKKCLLQALYLLPLVLIDLIYLKKRVLTKSV</sequence>
<accession>A0A0H3ZSD2</accession>
<name>A0A0H3ZSD2_9VIBR</name>
<keyword evidence="1" id="KW-1133">Transmembrane helix</keyword>
<keyword evidence="1" id="KW-0472">Membrane</keyword>
<feature type="transmembrane region" description="Helical" evidence="1">
    <location>
        <begin position="29"/>
        <end position="46"/>
    </location>
</feature>
<protein>
    <submittedName>
        <fullName evidence="2">Uncharacterized protein</fullName>
    </submittedName>
</protein>
<evidence type="ECO:0000256" key="1">
    <source>
        <dbReference type="SAM" id="Phobius"/>
    </source>
</evidence>
<keyword evidence="1" id="KW-0812">Transmembrane</keyword>
<evidence type="ECO:0000313" key="2">
    <source>
        <dbReference type="EMBL" id="AKN36506.1"/>
    </source>
</evidence>
<dbReference type="EMBL" id="KP795493">
    <property type="protein sequence ID" value="AKN36506.1"/>
    <property type="molecule type" value="Genomic_DNA"/>
</dbReference>
<organism evidence="2">
    <name type="scientific">Vibrio tasmaniensis</name>
    <dbReference type="NCBI Taxonomy" id="212663"/>
    <lineage>
        <taxon>Bacteria</taxon>
        <taxon>Pseudomonadati</taxon>
        <taxon>Pseudomonadota</taxon>
        <taxon>Gammaproteobacteria</taxon>
        <taxon>Vibrionales</taxon>
        <taxon>Vibrionaceae</taxon>
        <taxon>Vibrio</taxon>
    </lineage>
</organism>